<keyword evidence="5 9" id="KW-0732">Signal</keyword>
<dbReference type="Proteomes" id="UP000250169">
    <property type="component" value="Unassembled WGS sequence"/>
</dbReference>
<gene>
    <name evidence="11" type="ORF">NCTC11545_02040</name>
</gene>
<dbReference type="InterPro" id="IPR036942">
    <property type="entry name" value="Beta-barrel_TonB_sf"/>
</dbReference>
<proteinExistence type="inferred from homology"/>
<dbReference type="Gene3D" id="2.40.170.20">
    <property type="entry name" value="TonB-dependent receptor, beta-barrel domain"/>
    <property type="match status" value="1"/>
</dbReference>
<dbReference type="PANTHER" id="PTHR30069">
    <property type="entry name" value="TONB-DEPENDENT OUTER MEMBRANE RECEPTOR"/>
    <property type="match status" value="1"/>
</dbReference>
<feature type="chain" id="PRO_5016149728" evidence="9">
    <location>
        <begin position="19"/>
        <end position="780"/>
    </location>
</feature>
<dbReference type="InterPro" id="IPR039426">
    <property type="entry name" value="TonB-dep_rcpt-like"/>
</dbReference>
<evidence type="ECO:0000256" key="4">
    <source>
        <dbReference type="ARBA" id="ARBA00022692"/>
    </source>
</evidence>
<keyword evidence="2 8" id="KW-0813">Transport</keyword>
<dbReference type="PANTHER" id="PTHR30069:SF29">
    <property type="entry name" value="HEMOGLOBIN AND HEMOGLOBIN-HAPTOGLOBIN-BINDING PROTEIN 1-RELATED"/>
    <property type="match status" value="1"/>
</dbReference>
<dbReference type="GO" id="GO:0009279">
    <property type="term" value="C:cell outer membrane"/>
    <property type="evidence" value="ECO:0007669"/>
    <property type="project" value="UniProtKB-SubCell"/>
</dbReference>
<comment type="subcellular location">
    <subcellularLocation>
        <location evidence="1 8">Cell outer membrane</location>
        <topology evidence="1 8">Multi-pass membrane protein</topology>
    </subcellularLocation>
</comment>
<dbReference type="InterPro" id="IPR037066">
    <property type="entry name" value="Plug_dom_sf"/>
</dbReference>
<dbReference type="PROSITE" id="PS52016">
    <property type="entry name" value="TONB_DEPENDENT_REC_3"/>
    <property type="match status" value="1"/>
</dbReference>
<protein>
    <submittedName>
        <fullName evidence="11">Probable TonB-dependent receptor NMB0964</fullName>
    </submittedName>
</protein>
<name>A0A2X2SYP3_CAPOC</name>
<sequence length="780" mass="87704">MQKIFSLLLLSCAFSLYAQETLQLQIEDTQKLPLGNAVVHFVGKHFISDADGKVTIKKLSKGSYPIKVTYLGYHDYESTVIIPHSQPLVIVMKEAVSVLEGTTVSGHTTQQYVRGLTPSIISISLKRNSLIDKQGDDLAKVLTSISGVSMIQTGATIAKPVIHGLHSNRILILNNEVRQEGQQWGADHAPEIDPLVADQITVVKGAESVRYGSDALGGVILIEQKKLPYNDGLHANLASSFGSNGRKLSTTLKVESSVPELPSWAWRVQGTLKRSGDISTANYLLNNTAAREANFSVATGVQKEKGTAEIFYSRYENESSVFYGSHIGNLDDLLARFEIGRPLTTYPFSYSINAPKQKVVHHLLKGKAFYFLPFGGKLTAQYAFQKDIRQEFSVRRMDRTRIPALNMELTTHALDVYWENAYSKWKSTIGGSFNKQDNYNQPGTGVVPVIPNYASLSYGAFAIQRFQRDAWLLEAGVRYDYKYLNADGYDMYSQRYGGEHNFHNFTYTLGGTMPLSRVSQLKSNIGVAWRAPQVNELYSSGLHHGAGTYDLGDDKLESETGVKWVTSLLLNNENKRWNVNLDLYIQYIKNYIYDYPTGEVQTLFSGVYPIFQYTQANAFFRGADLDATVRLLNKNRVAQVGNPTSLDYHLKASVVWANEVKTGRYFPFIPAPRLSQSLEYNKTHRNSLLSRMSASIGHTFVAKQTRFEPSQELVPTTPDAYHLFEASIGGTLDIGKRQTLDIRLSAENLFNTEYKEYTNRFRYYAHDLGRNVYLRVNYNF</sequence>
<evidence type="ECO:0000256" key="2">
    <source>
        <dbReference type="ARBA" id="ARBA00022448"/>
    </source>
</evidence>
<evidence type="ECO:0000256" key="6">
    <source>
        <dbReference type="ARBA" id="ARBA00023136"/>
    </source>
</evidence>
<keyword evidence="11" id="KW-0675">Receptor</keyword>
<evidence type="ECO:0000256" key="9">
    <source>
        <dbReference type="SAM" id="SignalP"/>
    </source>
</evidence>
<dbReference type="SUPFAM" id="SSF49464">
    <property type="entry name" value="Carboxypeptidase regulatory domain-like"/>
    <property type="match status" value="1"/>
</dbReference>
<evidence type="ECO:0000256" key="8">
    <source>
        <dbReference type="PROSITE-ProRule" id="PRU01360"/>
    </source>
</evidence>
<dbReference type="InterPro" id="IPR012910">
    <property type="entry name" value="Plug_dom"/>
</dbReference>
<evidence type="ECO:0000313" key="11">
    <source>
        <dbReference type="EMBL" id="SQA94841.1"/>
    </source>
</evidence>
<keyword evidence="6 8" id="KW-0472">Membrane</keyword>
<comment type="similarity">
    <text evidence="8">Belongs to the TonB-dependent receptor family.</text>
</comment>
<dbReference type="GO" id="GO:0015344">
    <property type="term" value="F:siderophore uptake transmembrane transporter activity"/>
    <property type="evidence" value="ECO:0007669"/>
    <property type="project" value="TreeGrafter"/>
</dbReference>
<reference evidence="11 12" key="1">
    <citation type="submission" date="2018-06" db="EMBL/GenBank/DDBJ databases">
        <authorList>
            <consortium name="Pathogen Informatics"/>
            <person name="Doyle S."/>
        </authorList>
    </citation>
    <scope>NUCLEOTIDE SEQUENCE [LARGE SCALE GENOMIC DNA]</scope>
    <source>
        <strain evidence="11 12">NCTC11545</strain>
    </source>
</reference>
<dbReference type="Gene3D" id="2.170.130.10">
    <property type="entry name" value="TonB-dependent receptor, plug domain"/>
    <property type="match status" value="1"/>
</dbReference>
<evidence type="ECO:0000256" key="1">
    <source>
        <dbReference type="ARBA" id="ARBA00004571"/>
    </source>
</evidence>
<keyword evidence="7 8" id="KW-0998">Cell outer membrane</keyword>
<dbReference type="InterPro" id="IPR008969">
    <property type="entry name" value="CarboxyPept-like_regulatory"/>
</dbReference>
<dbReference type="Pfam" id="PF07715">
    <property type="entry name" value="Plug"/>
    <property type="match status" value="1"/>
</dbReference>
<dbReference type="GO" id="GO:0044718">
    <property type="term" value="P:siderophore transmembrane transport"/>
    <property type="evidence" value="ECO:0007669"/>
    <property type="project" value="TreeGrafter"/>
</dbReference>
<keyword evidence="4 8" id="KW-0812">Transmembrane</keyword>
<evidence type="ECO:0000256" key="7">
    <source>
        <dbReference type="ARBA" id="ARBA00023237"/>
    </source>
</evidence>
<dbReference type="RefSeq" id="WP_111973114.1">
    <property type="nucleotide sequence ID" value="NZ_UAVS01000007.1"/>
</dbReference>
<feature type="domain" description="TonB-dependent receptor plug" evidence="10">
    <location>
        <begin position="121"/>
        <end position="219"/>
    </location>
</feature>
<dbReference type="AlphaFoldDB" id="A0A2X2SYP3"/>
<evidence type="ECO:0000259" key="10">
    <source>
        <dbReference type="Pfam" id="PF07715"/>
    </source>
</evidence>
<evidence type="ECO:0000256" key="5">
    <source>
        <dbReference type="ARBA" id="ARBA00022729"/>
    </source>
</evidence>
<dbReference type="EMBL" id="UAVS01000007">
    <property type="protein sequence ID" value="SQA94841.1"/>
    <property type="molecule type" value="Genomic_DNA"/>
</dbReference>
<organism evidence="11 12">
    <name type="scientific">Capnocytophaga ochracea</name>
    <dbReference type="NCBI Taxonomy" id="1018"/>
    <lineage>
        <taxon>Bacteria</taxon>
        <taxon>Pseudomonadati</taxon>
        <taxon>Bacteroidota</taxon>
        <taxon>Flavobacteriia</taxon>
        <taxon>Flavobacteriales</taxon>
        <taxon>Flavobacteriaceae</taxon>
        <taxon>Capnocytophaga</taxon>
    </lineage>
</organism>
<accession>A0A2X2SYP3</accession>
<dbReference type="SUPFAM" id="SSF56935">
    <property type="entry name" value="Porins"/>
    <property type="match status" value="1"/>
</dbReference>
<evidence type="ECO:0000313" key="12">
    <source>
        <dbReference type="Proteomes" id="UP000250169"/>
    </source>
</evidence>
<keyword evidence="3 8" id="KW-1134">Transmembrane beta strand</keyword>
<evidence type="ECO:0000256" key="3">
    <source>
        <dbReference type="ARBA" id="ARBA00022452"/>
    </source>
</evidence>
<feature type="signal peptide" evidence="9">
    <location>
        <begin position="1"/>
        <end position="18"/>
    </location>
</feature>